<feature type="compositionally biased region" description="Polar residues" evidence="2">
    <location>
        <begin position="541"/>
        <end position="563"/>
    </location>
</feature>
<feature type="compositionally biased region" description="Acidic residues" evidence="2">
    <location>
        <begin position="353"/>
        <end position="362"/>
    </location>
</feature>
<evidence type="ECO:0000313" key="4">
    <source>
        <dbReference type="EMBL" id="VEN52650.1"/>
    </source>
</evidence>
<feature type="region of interest" description="Disordered" evidence="2">
    <location>
        <begin position="691"/>
        <end position="728"/>
    </location>
</feature>
<feature type="compositionally biased region" description="Acidic residues" evidence="2">
    <location>
        <begin position="2356"/>
        <end position="2373"/>
    </location>
</feature>
<feature type="chain" id="PRO_5025050033" evidence="3">
    <location>
        <begin position="17"/>
        <end position="2398"/>
    </location>
</feature>
<evidence type="ECO:0000256" key="3">
    <source>
        <dbReference type="SAM" id="SignalP"/>
    </source>
</evidence>
<reference evidence="4 5" key="1">
    <citation type="submission" date="2019-01" db="EMBL/GenBank/DDBJ databases">
        <authorList>
            <person name="Sayadi A."/>
        </authorList>
    </citation>
    <scope>NUCLEOTIDE SEQUENCE [LARGE SCALE GENOMIC DNA]</scope>
</reference>
<feature type="compositionally biased region" description="Acidic residues" evidence="2">
    <location>
        <begin position="772"/>
        <end position="783"/>
    </location>
</feature>
<feature type="compositionally biased region" description="Polar residues" evidence="2">
    <location>
        <begin position="2102"/>
        <end position="2114"/>
    </location>
</feature>
<feature type="region of interest" description="Disordered" evidence="2">
    <location>
        <begin position="1462"/>
        <end position="1505"/>
    </location>
</feature>
<feature type="compositionally biased region" description="Basic residues" evidence="2">
    <location>
        <begin position="1463"/>
        <end position="1474"/>
    </location>
</feature>
<feature type="compositionally biased region" description="Polar residues" evidence="2">
    <location>
        <begin position="253"/>
        <end position="267"/>
    </location>
</feature>
<proteinExistence type="predicted"/>
<feature type="region of interest" description="Disordered" evidence="2">
    <location>
        <begin position="1391"/>
        <end position="1410"/>
    </location>
</feature>
<gene>
    <name evidence="4" type="ORF">CALMAC_LOCUS12695</name>
</gene>
<feature type="coiled-coil region" evidence="1">
    <location>
        <begin position="907"/>
        <end position="939"/>
    </location>
</feature>
<feature type="compositionally biased region" description="Acidic residues" evidence="2">
    <location>
        <begin position="1645"/>
        <end position="1654"/>
    </location>
</feature>
<keyword evidence="5" id="KW-1185">Reference proteome</keyword>
<feature type="compositionally biased region" description="Basic and acidic residues" evidence="2">
    <location>
        <begin position="280"/>
        <end position="301"/>
    </location>
</feature>
<feature type="compositionally biased region" description="Low complexity" evidence="2">
    <location>
        <begin position="1351"/>
        <end position="1367"/>
    </location>
</feature>
<feature type="compositionally biased region" description="Polar residues" evidence="2">
    <location>
        <begin position="2055"/>
        <end position="2065"/>
    </location>
</feature>
<feature type="compositionally biased region" description="Low complexity" evidence="2">
    <location>
        <begin position="1720"/>
        <end position="1731"/>
    </location>
</feature>
<feature type="region of interest" description="Disordered" evidence="2">
    <location>
        <begin position="1349"/>
        <end position="1368"/>
    </location>
</feature>
<feature type="region of interest" description="Disordered" evidence="2">
    <location>
        <begin position="2055"/>
        <end position="2131"/>
    </location>
</feature>
<feature type="compositionally biased region" description="Basic and acidic residues" evidence="2">
    <location>
        <begin position="2286"/>
        <end position="2319"/>
    </location>
</feature>
<feature type="compositionally biased region" description="Basic and acidic residues" evidence="2">
    <location>
        <begin position="1701"/>
        <end position="1719"/>
    </location>
</feature>
<accession>A0A653CY18</accession>
<feature type="region of interest" description="Disordered" evidence="2">
    <location>
        <begin position="1634"/>
        <end position="1664"/>
    </location>
</feature>
<feature type="compositionally biased region" description="Basic and acidic residues" evidence="2">
    <location>
        <begin position="2066"/>
        <end position="2079"/>
    </location>
</feature>
<feature type="region of interest" description="Disordered" evidence="2">
    <location>
        <begin position="2286"/>
        <end position="2386"/>
    </location>
</feature>
<feature type="compositionally biased region" description="Low complexity" evidence="2">
    <location>
        <begin position="1744"/>
        <end position="1774"/>
    </location>
</feature>
<evidence type="ECO:0000313" key="5">
    <source>
        <dbReference type="Proteomes" id="UP000410492"/>
    </source>
</evidence>
<dbReference type="OrthoDB" id="6915407at2759"/>
<feature type="compositionally biased region" description="Basic residues" evidence="2">
    <location>
        <begin position="1793"/>
        <end position="1804"/>
    </location>
</feature>
<dbReference type="Proteomes" id="UP000410492">
    <property type="component" value="Unassembled WGS sequence"/>
</dbReference>
<feature type="region of interest" description="Disordered" evidence="2">
    <location>
        <begin position="392"/>
        <end position="567"/>
    </location>
</feature>
<feature type="compositionally biased region" description="Basic and acidic residues" evidence="2">
    <location>
        <begin position="752"/>
        <end position="769"/>
    </location>
</feature>
<evidence type="ECO:0000256" key="2">
    <source>
        <dbReference type="SAM" id="MobiDB-lite"/>
    </source>
</evidence>
<evidence type="ECO:0000256" key="1">
    <source>
        <dbReference type="SAM" id="Coils"/>
    </source>
</evidence>
<feature type="region of interest" description="Disordered" evidence="2">
    <location>
        <begin position="1166"/>
        <end position="1202"/>
    </location>
</feature>
<feature type="region of interest" description="Disordered" evidence="2">
    <location>
        <begin position="1698"/>
        <end position="1835"/>
    </location>
</feature>
<organism evidence="4 5">
    <name type="scientific">Callosobruchus maculatus</name>
    <name type="common">Southern cowpea weevil</name>
    <name type="synonym">Pulse bruchid</name>
    <dbReference type="NCBI Taxonomy" id="64391"/>
    <lineage>
        <taxon>Eukaryota</taxon>
        <taxon>Metazoa</taxon>
        <taxon>Ecdysozoa</taxon>
        <taxon>Arthropoda</taxon>
        <taxon>Hexapoda</taxon>
        <taxon>Insecta</taxon>
        <taxon>Pterygota</taxon>
        <taxon>Neoptera</taxon>
        <taxon>Endopterygota</taxon>
        <taxon>Coleoptera</taxon>
        <taxon>Polyphaga</taxon>
        <taxon>Cucujiformia</taxon>
        <taxon>Chrysomeloidea</taxon>
        <taxon>Chrysomelidae</taxon>
        <taxon>Bruchinae</taxon>
        <taxon>Bruchini</taxon>
        <taxon>Callosobruchus</taxon>
    </lineage>
</organism>
<keyword evidence="3" id="KW-0732">Signal</keyword>
<protein>
    <submittedName>
        <fullName evidence="4">Uncharacterized protein</fullName>
    </submittedName>
</protein>
<feature type="region of interest" description="Disordered" evidence="2">
    <location>
        <begin position="596"/>
        <end position="616"/>
    </location>
</feature>
<feature type="compositionally biased region" description="Basic and acidic residues" evidence="2">
    <location>
        <begin position="2343"/>
        <end position="2355"/>
    </location>
</feature>
<feature type="compositionally biased region" description="Acidic residues" evidence="2">
    <location>
        <begin position="302"/>
        <end position="316"/>
    </location>
</feature>
<feature type="compositionally biased region" description="Basic and acidic residues" evidence="2">
    <location>
        <begin position="442"/>
        <end position="469"/>
    </location>
</feature>
<feature type="compositionally biased region" description="Basic and acidic residues" evidence="2">
    <location>
        <begin position="512"/>
        <end position="525"/>
    </location>
</feature>
<feature type="compositionally biased region" description="Basic and acidic residues" evidence="2">
    <location>
        <begin position="483"/>
        <end position="493"/>
    </location>
</feature>
<feature type="region of interest" description="Disordered" evidence="2">
    <location>
        <begin position="752"/>
        <end position="795"/>
    </location>
</feature>
<feature type="signal peptide" evidence="3">
    <location>
        <begin position="1"/>
        <end position="16"/>
    </location>
</feature>
<keyword evidence="1" id="KW-0175">Coiled coil</keyword>
<feature type="compositionally biased region" description="Polar residues" evidence="2">
    <location>
        <begin position="1807"/>
        <end position="1830"/>
    </location>
</feature>
<feature type="region of interest" description="Disordered" evidence="2">
    <location>
        <begin position="156"/>
        <end position="183"/>
    </location>
</feature>
<name>A0A653CY18_CALMS</name>
<sequence length="2398" mass="272273">MKPILLIVTFTAAVSAQNNWRQSRDYLGNNIKLVQNPSYTPQIPINQNQRIGVVTLAQPANLENVFNPNQNQRISALPNTWVPPSRLNNVQNPINQNHGAPPSWQYPANQGNQFNQQQRGVYIAPQQQLTPISAQRRYSTATIQPVSITYSPLQQQEVPKYQQKKQQNYKKQELKKKQAHKNPVYQPQVVYDPFAQNSNQQIQPLPYIPPEPLKQSYQNNPLNQAQRHNNHQRQSYPRNPVTYRYTKKHPVQPKTQAAQASIRSSKLVNHIPKKQTKNPLLKDYRDDKTHEPQADDAQYEREEQEYDREEAEDEPAHEEYEVPTKPIYPGEGQWAIRGKKHRPFIRGDKPVNLEEDGDEVPDGYDTFIQGQKVFEKTKADLSKQFDQVPMKHGLGKYLPESSKGDQFPKKHGPGQYLPERSEEDEDAKEDQFVPVRLYAQVRHSEDEKHLPRSAADDERLKELVKDSKIHTVYTEEGYEDDAYDHAGHEKNAETGEAFEEAGKLHDRKIVKKIPDKILEQTKKDSDSEDAGSSDSSSSASQETKNSSNDTVKNDYLSTKQNKVITAKEANDGSVKMEVEGEVKVVLKPENSTKVKQYSKPLPKVHKNLKAKHDSEGKASLIEEKVLKKKIGKGRPASLPATTATTEDIGEILTEDIPATTSGTTAIPKRRNEIKVATVLSLGKEEQPFLEVSSRKRRKRGAFDGNKYPYYRANALNPNSPLRYSEDLRNIPDKTRDDLAFYRQAETRFRCPEVDRSVDPVPDKVKEKVANEGQEEDEEDEENSDPSNHKRPSKRLNQLGDKIDCLKVQYFGVNPFDSPFFSESEVGPVRPVLNFNEKLSTRVSSPPPAFSKEPYIKEQLRHLPVVATILPTEYQGEPYSNEQLREHYVKQQLRNLPIVVLPTAVPKEQYTEEQLKDLRNQYSEEQLKQLQEEYFKTELKKLNIPYMKEEFDRIESPYVTKQTNQFEIPYRKEHSGGNTIVKDKPKASQTSANTISLRKVKINPKVALHSTSEDIYNDDETIEENEVFSASEPRQNVIQMGTKETKGDSKIFIKEGQAPLETTTESVSLLTTPKYTIDLKPKHIYHQIELLGYLPGEDDINQNATSRMDQVVEHREEPKTNESVRVVITLDENKRKPKIYIEEVAPKFTVNGGAEGVGRAQAVRRIRIKQKRPSSSRDHAPKSAPSKIVIPLHGSEPTGSTEYRPLLPYSLPYATQRPYVGSNPYSSNYQQASYQDRIKVRIVRPTFQIFDINKFLPTTEAPLFGSLDMYGEGSAPLPKYKIVSEVYYKDEIKPNEQLMLLADVMNHIRNSSIQPDDSSKDSSETIPVTLKNINGNKATTQQVDRGFYEVGTTNPTSTSTSTTPTANSVRKEIDGPYMKRPGIRRVKYRKKKLRPTTTTTTTTKLPEESTEIASTTEVIDMKPPAIKGYNSNKMNKYYVQGMRPPPRQKLFMYSDYLKNELNRNRQRLHRSRRSAAKYAELSRSRVRGTATTSQPDSDDYVPNRTRNWHYDDKTGKIVYHSVPKPEEDKEVEVIYEEVTEPVIPLETQKPKQNPIFATATPPPEGQSYIDFVKKLKSAASYKLIPDPTTTEKSDSMENIVSTTLKPLSTTPPEFLSILSKVKSNSAYKLIEDDKDKKKTTTTTEAAEPESSESQEENVQNSPGGIAMNNFQIFDITDYIPKTKHYLPVTGVDTSKYTTIQRPKTDIPKSDQEKENEKSEDVVQSSSHVDSQVTADKGDSTRTTPASIARTTVSSSSTVVAITSATTTPTPATFTSGSDQIIDVDSTTGSSDSSRRRRRRKRRRKIIGQSNNSTSIPVESQENISSEKPQFNNRRRAVQASTEKFIFDNIDNVTKSLVRRSDNSDTRFQRLYEIDQPSISKVESKREDVPSKKDDTKKENMYVVILQPYDPNAKTGGNYMEELLTGEIATQKPSQESNEKPVEVFQPYDPNQKTGGNYKAAPVSNITESALIPPNSRKYVEVFQQYDPGKKTGGNYRAANSYNVQKTALPETAVEPKQYVEVFQQYDPNKKTGGNYKTAEKEKLVVEDIAEDVTEVVQPTDSSQNTGKEARRSEADIEKNIDVFQPYDPSQKHGGNYRLDPKKSASSSVSVTNTEELGTLEEPVAEENQHNAPKKYREAVAAGTKTTEGPLVINLLRNFDKPDELTDRGFDLKNRKRKNKKTTKGKDSVTRLADVIPKPESYYTDPNLPKAVNMLMEVNLPNEEIEKIVEGKDSSAETVPKKYPTKAELSRAKVSRKSYKKAKELAITTTTVKPESYGVTEVTSVDGQEVRDQFEERKEAEESRTVTEKQRIDDIQERSEPDVEEMDAVEPYDGIHHVNGNETKSSFKEEYTPLDDDHDHEDEIEDMTSEEEETSITEKPKNLPPIIKDPSKRLYYYLPA</sequence>
<feature type="region of interest" description="Disordered" evidence="2">
    <location>
        <begin position="248"/>
        <end position="364"/>
    </location>
</feature>
<dbReference type="EMBL" id="CAACVG010009235">
    <property type="protein sequence ID" value="VEN52650.1"/>
    <property type="molecule type" value="Genomic_DNA"/>
</dbReference>